<sequence length="165" mass="17807">MRSTPATQHSLHPAPPAHPGSRHANTSVREACGLTQTDDQAPRDARSLRLTRREEKPLSHQALGGHHYPPERLRLGPLPRKSSEAGPAPPLPPHSACQPEPLPVSQHHRHPATSSSLPAWGTAPGNSRQPVLTEEKTHLGSCPAEPHKVVAILQDGQATPQSRRI</sequence>
<feature type="compositionally biased region" description="Basic and acidic residues" evidence="1">
    <location>
        <begin position="40"/>
        <end position="58"/>
    </location>
</feature>
<gene>
    <name evidence="2" type="ORF">NDU88_000767</name>
</gene>
<dbReference type="AlphaFoldDB" id="A0AAV7L7T0"/>
<proteinExistence type="predicted"/>
<keyword evidence="3" id="KW-1185">Reference proteome</keyword>
<feature type="compositionally biased region" description="Polar residues" evidence="1">
    <location>
        <begin position="1"/>
        <end position="10"/>
    </location>
</feature>
<reference evidence="2" key="1">
    <citation type="journal article" date="2022" name="bioRxiv">
        <title>Sequencing and chromosome-scale assembly of the giantPleurodeles waltlgenome.</title>
        <authorList>
            <person name="Brown T."/>
            <person name="Elewa A."/>
            <person name="Iarovenko S."/>
            <person name="Subramanian E."/>
            <person name="Araus A.J."/>
            <person name="Petzold A."/>
            <person name="Susuki M."/>
            <person name="Suzuki K.-i.T."/>
            <person name="Hayashi T."/>
            <person name="Toyoda A."/>
            <person name="Oliveira C."/>
            <person name="Osipova E."/>
            <person name="Leigh N.D."/>
            <person name="Simon A."/>
            <person name="Yun M.H."/>
        </authorList>
    </citation>
    <scope>NUCLEOTIDE SEQUENCE</scope>
    <source>
        <strain evidence="2">20211129_DDA</strain>
        <tissue evidence="2">Liver</tissue>
    </source>
</reference>
<feature type="compositionally biased region" description="Polar residues" evidence="1">
    <location>
        <begin position="23"/>
        <end position="39"/>
    </location>
</feature>
<comment type="caution">
    <text evidence="2">The sequence shown here is derived from an EMBL/GenBank/DDBJ whole genome shotgun (WGS) entry which is preliminary data.</text>
</comment>
<name>A0AAV7L7T0_PLEWA</name>
<evidence type="ECO:0000313" key="2">
    <source>
        <dbReference type="EMBL" id="KAJ1087600.1"/>
    </source>
</evidence>
<organism evidence="2 3">
    <name type="scientific">Pleurodeles waltl</name>
    <name type="common">Iberian ribbed newt</name>
    <dbReference type="NCBI Taxonomy" id="8319"/>
    <lineage>
        <taxon>Eukaryota</taxon>
        <taxon>Metazoa</taxon>
        <taxon>Chordata</taxon>
        <taxon>Craniata</taxon>
        <taxon>Vertebrata</taxon>
        <taxon>Euteleostomi</taxon>
        <taxon>Amphibia</taxon>
        <taxon>Batrachia</taxon>
        <taxon>Caudata</taxon>
        <taxon>Salamandroidea</taxon>
        <taxon>Salamandridae</taxon>
        <taxon>Pleurodelinae</taxon>
        <taxon>Pleurodeles</taxon>
    </lineage>
</organism>
<feature type="region of interest" description="Disordered" evidence="1">
    <location>
        <begin position="1"/>
        <end position="141"/>
    </location>
</feature>
<evidence type="ECO:0000313" key="3">
    <source>
        <dbReference type="Proteomes" id="UP001066276"/>
    </source>
</evidence>
<dbReference type="EMBL" id="JANPWB010000015">
    <property type="protein sequence ID" value="KAJ1087600.1"/>
    <property type="molecule type" value="Genomic_DNA"/>
</dbReference>
<protein>
    <submittedName>
        <fullName evidence="2">Uncharacterized protein</fullName>
    </submittedName>
</protein>
<evidence type="ECO:0000256" key="1">
    <source>
        <dbReference type="SAM" id="MobiDB-lite"/>
    </source>
</evidence>
<accession>A0AAV7L7T0</accession>
<dbReference type="Proteomes" id="UP001066276">
    <property type="component" value="Chromosome 11"/>
</dbReference>